<accession>A0A552JB85</accession>
<name>A0A552JB85_9CHRO</name>
<gene>
    <name evidence="1" type="ORF">EWV75_19400</name>
</gene>
<evidence type="ECO:0000313" key="2">
    <source>
        <dbReference type="Proteomes" id="UP000320523"/>
    </source>
</evidence>
<reference evidence="1 2" key="1">
    <citation type="submission" date="2019-01" db="EMBL/GenBank/DDBJ databases">
        <title>Coherence of Microcystis species and biogeography revealed through population genomics.</title>
        <authorList>
            <person name="Perez-Carrascal O.M."/>
            <person name="Terrat Y."/>
            <person name="Giani A."/>
            <person name="Fortin N."/>
            <person name="Tromas N."/>
            <person name="Shapiro B.J."/>
        </authorList>
    </citation>
    <scope>NUCLEOTIDE SEQUENCE [LARGE SCALE GENOMIC DNA]</scope>
    <source>
        <strain evidence="1">Mw_QC_S_20081001_S30D</strain>
    </source>
</reference>
<dbReference type="EMBL" id="SFAT01000182">
    <property type="protein sequence ID" value="TRU92921.1"/>
    <property type="molecule type" value="Genomic_DNA"/>
</dbReference>
<dbReference type="AlphaFoldDB" id="A0A552JB85"/>
<dbReference type="Proteomes" id="UP000320523">
    <property type="component" value="Unassembled WGS sequence"/>
</dbReference>
<organism evidence="1 2">
    <name type="scientific">Microcystis wesenbergii Mw_QC_S_20081001_S30D</name>
    <dbReference type="NCBI Taxonomy" id="2486245"/>
    <lineage>
        <taxon>Bacteria</taxon>
        <taxon>Bacillati</taxon>
        <taxon>Cyanobacteriota</taxon>
        <taxon>Cyanophyceae</taxon>
        <taxon>Oscillatoriophycideae</taxon>
        <taxon>Chroococcales</taxon>
        <taxon>Microcystaceae</taxon>
        <taxon>Microcystis</taxon>
    </lineage>
</organism>
<proteinExistence type="predicted"/>
<evidence type="ECO:0000313" key="1">
    <source>
        <dbReference type="EMBL" id="TRU92921.1"/>
    </source>
</evidence>
<comment type="caution">
    <text evidence="1">The sequence shown here is derived from an EMBL/GenBank/DDBJ whole genome shotgun (WGS) entry which is preliminary data.</text>
</comment>
<sequence length="65" mass="7511">MHPYLRKYLVLILAENHRNCPQFLKINRVCLINLKTLLGKTFRPFGHQKVPTLAVIGGKIQVLFP</sequence>
<protein>
    <submittedName>
        <fullName evidence="1">Uncharacterized protein</fullName>
    </submittedName>
</protein>